<dbReference type="InterPro" id="IPR055354">
    <property type="entry name" value="DUF7507"/>
</dbReference>
<feature type="domain" description="DUF7507" evidence="2">
    <location>
        <begin position="315"/>
        <end position="417"/>
    </location>
</feature>
<dbReference type="EMBL" id="QGEG01000002">
    <property type="protein sequence ID" value="PWL39046.1"/>
    <property type="molecule type" value="Genomic_DNA"/>
</dbReference>
<reference evidence="3 4" key="1">
    <citation type="submission" date="2018-05" db="EMBL/GenBank/DDBJ databases">
        <title>Complete genome sequence of Flagellimonas aquimarina ECD12 isolated from seaweed Ecklonia cava.</title>
        <authorList>
            <person name="Choi S."/>
            <person name="Seong C."/>
        </authorList>
    </citation>
    <scope>NUCLEOTIDE SEQUENCE [LARGE SCALE GENOMIC DNA]</scope>
    <source>
        <strain evidence="3 4">ECD12</strain>
    </source>
</reference>
<evidence type="ECO:0000313" key="4">
    <source>
        <dbReference type="Proteomes" id="UP000245762"/>
    </source>
</evidence>
<accession>A0A316KZK5</accession>
<proteinExistence type="predicted"/>
<evidence type="ECO:0000313" key="3">
    <source>
        <dbReference type="EMBL" id="PWL39046.1"/>
    </source>
</evidence>
<dbReference type="Pfam" id="PF13585">
    <property type="entry name" value="CHU_C"/>
    <property type="match status" value="1"/>
</dbReference>
<dbReference type="InterPro" id="IPR026341">
    <property type="entry name" value="T9SS_type_B"/>
</dbReference>
<feature type="domain" description="DUF7507" evidence="2">
    <location>
        <begin position="58"/>
        <end position="160"/>
    </location>
</feature>
<dbReference type="Pfam" id="PF24346">
    <property type="entry name" value="DUF7507"/>
    <property type="match status" value="8"/>
</dbReference>
<sequence length="1222" mass="130731">MLFKLNLTEKGKSFLLFLAILFALTLNVNASHTKHIGSRNSLLDSGIIADTENEMFVPGISLVKTATVSVNCSQIRFSFEVVNQSTNGEILENVLVTDPSLGGIIVGPSSGDDNNNTFLDPGETWIYGAVYNLTQIDIDNGQFINQANVTADVQGQPGVTVNDLSDDNSVLEDDHTITDLTSCQSGISLIKTGIAIAGIDQGPGCNLIIYQFQVANEGAQILENVVLNDPLLGGDLPGPNSGDNNNNSLLDINETWIYSGVYIIVPNDLNNGQVINQATVTADVQGQPGTTVQDLSDDNSTVEDDATIIDLSFCQPNIAVIKTGVASEGVEQGPGCNLIFYQFDVTNEGEIPLENIVLNDPLLGGDIPGPFSGDENNDSVLDPNEIWIYSGVYAITQQDLNNGQVVNQATVIADVQGQPGDTVQDLSDDNSVLEDDPTLIDLTFCQSDIAVVKTGIAIEAVDAGLGCNFIIYQFHVTNQGAQILENVVLNDPLLGGDLPGPDSGDDNNNTFLDPDETWIYSVIYPITPDDLNNGQVINQATATANVHGLPGSTVDDLSDDDSILEDDPTIIDLGACENPGPGIGLIKEGELADIDGDGCIESIRYTFTVTNLGDVDLDEVDLEDPLFGGNIPGPESESINENGILQVGEIWTYVAIYAITQADIDATVVINQATVSAEPVGLDEQVVDSSDDDSNFQDQPTRTEVPDDACTDGGAGIGLIKEGELADIDGDGCIESIRYTFTVTNLGDVDLDEVDLEDPLFGGNIPGPESESINENGILQVGEIWTYVALYAITQADIDATVVINQATVSAEPVGSDEQVVDSSDDDSNFQDQPTRTEVPDDACTDGGAGIGLIKEGELADIDGDGCIESIRYTFTVTNLGDVDLDEVDLEDPLFGGDIPGPESESINENGILQVGEIWTYVALYAITQADIDATVVINQATVSAEPVGLDEQVVDSSDDDSNFQDQPTRTEVPDDSCPGDGGETPLFGIAILKIGSSLDINLDGCDDSIRYDFTVINTGSINLEDVEINDELLGGQINGLVLSEESEDNILQPGEEWQYTAIYNLTQEDIDGVFVNNQASVTANLIGSNNIVFDFSDNDNYQEDDPTETNVSGFCADGGSDFEIFNGITPNGDGFNDYFQIVGIENYPNNNLKIFNRWGVLVYQADNYGQGNNLFRGISEGRSTMTQDRELPSGTYFYSLTFSAENPGKDSYNGYLYINRD</sequence>
<feature type="compositionally biased region" description="Acidic residues" evidence="1">
    <location>
        <begin position="819"/>
        <end position="829"/>
    </location>
</feature>
<organism evidence="3 4">
    <name type="scientific">Flagellimonas aquimarina</name>
    <dbReference type="NCBI Taxonomy" id="2201895"/>
    <lineage>
        <taxon>Bacteria</taxon>
        <taxon>Pseudomonadati</taxon>
        <taxon>Bacteroidota</taxon>
        <taxon>Flavobacteriia</taxon>
        <taxon>Flavobacteriales</taxon>
        <taxon>Flavobacteriaceae</taxon>
        <taxon>Flagellimonas</taxon>
    </lineage>
</organism>
<dbReference type="RefSeq" id="WP_109663437.1">
    <property type="nucleotide sequence ID" value="NZ_QGEG01000002.1"/>
</dbReference>
<feature type="domain" description="DUF7507" evidence="2">
    <location>
        <begin position="851"/>
        <end position="948"/>
    </location>
</feature>
<gene>
    <name evidence="3" type="ORF">DKG77_12550</name>
</gene>
<comment type="caution">
    <text evidence="3">The sequence shown here is derived from an EMBL/GenBank/DDBJ whole genome shotgun (WGS) entry which is preliminary data.</text>
</comment>
<feature type="domain" description="DUF7507" evidence="2">
    <location>
        <begin position="186"/>
        <end position="288"/>
    </location>
</feature>
<feature type="region of interest" description="Disordered" evidence="1">
    <location>
        <begin position="813"/>
        <end position="840"/>
    </location>
</feature>
<feature type="domain" description="DUF7507" evidence="2">
    <location>
        <begin position="448"/>
        <end position="547"/>
    </location>
</feature>
<protein>
    <recommendedName>
        <fullName evidence="2">DUF7507 domain-containing protein</fullName>
    </recommendedName>
</protein>
<dbReference type="AlphaFoldDB" id="A0A316KZK5"/>
<feature type="region of interest" description="Disordered" evidence="1">
    <location>
        <begin position="954"/>
        <end position="981"/>
    </location>
</feature>
<dbReference type="OrthoDB" id="599464at2"/>
<feature type="domain" description="DUF7507" evidence="2">
    <location>
        <begin position="992"/>
        <end position="1086"/>
    </location>
</feature>
<evidence type="ECO:0000256" key="1">
    <source>
        <dbReference type="SAM" id="MobiDB-lite"/>
    </source>
</evidence>
<dbReference type="Proteomes" id="UP000245762">
    <property type="component" value="Unassembled WGS sequence"/>
</dbReference>
<keyword evidence="4" id="KW-1185">Reference proteome</keyword>
<dbReference type="PANTHER" id="PTHR34819">
    <property type="entry name" value="LARGE CYSTEINE-RICH PERIPLASMIC PROTEIN OMCB"/>
    <property type="match status" value="1"/>
</dbReference>
<name>A0A316KZK5_9FLAO</name>
<dbReference type="NCBIfam" id="TIGR04131">
    <property type="entry name" value="Bac_Flav_CTERM"/>
    <property type="match status" value="1"/>
</dbReference>
<dbReference type="PANTHER" id="PTHR34819:SF3">
    <property type="entry name" value="CELL SURFACE PROTEIN"/>
    <property type="match status" value="1"/>
</dbReference>
<evidence type="ECO:0000259" key="2">
    <source>
        <dbReference type="Pfam" id="PF24346"/>
    </source>
</evidence>
<feature type="domain" description="DUF7507" evidence="2">
    <location>
        <begin position="717"/>
        <end position="816"/>
    </location>
</feature>
<feature type="domain" description="DUF7507" evidence="2">
    <location>
        <begin position="581"/>
        <end position="680"/>
    </location>
</feature>
<feature type="compositionally biased region" description="Acidic residues" evidence="1">
    <location>
        <begin position="954"/>
        <end position="963"/>
    </location>
</feature>
<dbReference type="InterPro" id="IPR051172">
    <property type="entry name" value="Chlamydia_OmcB"/>
</dbReference>
<feature type="region of interest" description="Disordered" evidence="1">
    <location>
        <begin position="687"/>
        <end position="706"/>
    </location>
</feature>